<gene>
    <name evidence="12" type="ordered locus">Igni_0467</name>
</gene>
<dbReference type="Proteomes" id="UP000000262">
    <property type="component" value="Chromosome"/>
</dbReference>
<keyword evidence="2 10" id="KW-0540">Nuclease</keyword>
<keyword evidence="8 10" id="KW-0051">Antiviral defense</keyword>
<keyword evidence="5 10" id="KW-0269">Exonuclease</keyword>
<evidence type="ECO:0000313" key="13">
    <source>
        <dbReference type="Proteomes" id="UP000000262"/>
    </source>
</evidence>
<dbReference type="EC" id="3.1.12.1" evidence="10"/>
<keyword evidence="13" id="KW-1185">Reference proteome</keyword>
<dbReference type="RefSeq" id="WP_011998502.1">
    <property type="nucleotide sequence ID" value="NC_009776.1"/>
</dbReference>
<dbReference type="KEGG" id="iho:Igni_0467"/>
<keyword evidence="6 10" id="KW-0408">Iron</keyword>
<dbReference type="STRING" id="453591.Igni_0467"/>
<reference evidence="12 13" key="1">
    <citation type="journal article" date="2008" name="Genome Biol.">
        <title>A genomic analysis of the archaeal system Ignicoccus hospitalis-Nanoarchaeum equitans.</title>
        <authorList>
            <person name="Podar M."/>
            <person name="Anderson I."/>
            <person name="Makarova K.S."/>
            <person name="Elkins J.G."/>
            <person name="Ivanova N."/>
            <person name="Wall M.A."/>
            <person name="Lykidis A."/>
            <person name="Mavromatis K."/>
            <person name="Sun H."/>
            <person name="Hudson M.E."/>
            <person name="Chen W."/>
            <person name="Deciu C."/>
            <person name="Hutchison D."/>
            <person name="Eads J.R."/>
            <person name="Anderson A."/>
            <person name="Fernandes F."/>
            <person name="Szeto E."/>
            <person name="Lapidus A."/>
            <person name="Kyrpides N.C."/>
            <person name="Saier M.H.Jr."/>
            <person name="Richardson P.M."/>
            <person name="Rachel R."/>
            <person name="Huber H."/>
            <person name="Eisen J.A."/>
            <person name="Koonin E.V."/>
            <person name="Keller M."/>
            <person name="Stetter K.O."/>
        </authorList>
    </citation>
    <scope>NUCLEOTIDE SEQUENCE [LARGE SCALE GENOMIC DNA]</scope>
    <source>
        <strain evidence="13">KIN4/I / DSM 18386 / JCM 14125</strain>
    </source>
</reference>
<dbReference type="InterPro" id="IPR011604">
    <property type="entry name" value="PDDEXK-like_dom_sf"/>
</dbReference>
<dbReference type="EMBL" id="CP000816">
    <property type="protein sequence ID" value="ABU81650.1"/>
    <property type="molecule type" value="Genomic_DNA"/>
</dbReference>
<dbReference type="AlphaFoldDB" id="A8A9P8"/>
<evidence type="ECO:0000256" key="1">
    <source>
        <dbReference type="ARBA" id="ARBA00001936"/>
    </source>
</evidence>
<proteinExistence type="inferred from homology"/>
<evidence type="ECO:0000256" key="6">
    <source>
        <dbReference type="ARBA" id="ARBA00023004"/>
    </source>
</evidence>
<evidence type="ECO:0000256" key="7">
    <source>
        <dbReference type="ARBA" id="ARBA00023014"/>
    </source>
</evidence>
<sequence>MRTFAFCPRLYFFERHLGKETTLYQRIRMFLGRIWHALLEALEEEAEVEVRGELAGTEVVGKADVVKEDAVVEIKSGDGPSDGAWYGDYLQASIYAALLGRKKVIIKYRNGERTFEVDLEELERVLELFKLVAEGYLPPPKRSKWCSKCPYKDLCDALGDGWDGWFPRLPYVKRAKGVPARGSSRARP</sequence>
<keyword evidence="9 10" id="KW-0464">Manganese</keyword>
<organism evidence="12 13">
    <name type="scientific">Ignicoccus hospitalis (strain KIN4/I / DSM 18386 / JCM 14125)</name>
    <dbReference type="NCBI Taxonomy" id="453591"/>
    <lineage>
        <taxon>Archaea</taxon>
        <taxon>Thermoproteota</taxon>
        <taxon>Thermoprotei</taxon>
        <taxon>Desulfurococcales</taxon>
        <taxon>Desulfurococcaceae</taxon>
        <taxon>Ignicoccus</taxon>
    </lineage>
</organism>
<dbReference type="eggNOG" id="arCOG00790">
    <property type="taxonomic scope" value="Archaea"/>
</dbReference>
<dbReference type="GO" id="GO:0004527">
    <property type="term" value="F:exonuclease activity"/>
    <property type="evidence" value="ECO:0007669"/>
    <property type="project" value="UniProtKB-KW"/>
</dbReference>
<dbReference type="Gene3D" id="3.90.320.10">
    <property type="match status" value="1"/>
</dbReference>
<evidence type="ECO:0000256" key="4">
    <source>
        <dbReference type="ARBA" id="ARBA00022801"/>
    </source>
</evidence>
<comment type="similarity">
    <text evidence="10">Belongs to the CRISPR-associated exonuclease Cas4 family.</text>
</comment>
<dbReference type="GO" id="GO:0051536">
    <property type="term" value="F:iron-sulfur cluster binding"/>
    <property type="evidence" value="ECO:0007669"/>
    <property type="project" value="UniProtKB-KW"/>
</dbReference>
<name>A8A9P8_IGNH4</name>
<dbReference type="InterPro" id="IPR022765">
    <property type="entry name" value="Dna2/Cas4_DUF83"/>
</dbReference>
<dbReference type="GeneID" id="5562953"/>
<evidence type="ECO:0000256" key="3">
    <source>
        <dbReference type="ARBA" id="ARBA00022723"/>
    </source>
</evidence>
<dbReference type="GO" id="GO:0046872">
    <property type="term" value="F:metal ion binding"/>
    <property type="evidence" value="ECO:0007669"/>
    <property type="project" value="UniProtKB-KW"/>
</dbReference>
<feature type="domain" description="DUF83" evidence="11">
    <location>
        <begin position="3"/>
        <end position="155"/>
    </location>
</feature>
<evidence type="ECO:0000256" key="8">
    <source>
        <dbReference type="ARBA" id="ARBA00023118"/>
    </source>
</evidence>
<evidence type="ECO:0000256" key="9">
    <source>
        <dbReference type="ARBA" id="ARBA00023211"/>
    </source>
</evidence>
<dbReference type="OrthoDB" id="26676at2157"/>
<comment type="function">
    <text evidence="10">CRISPR (clustered regularly interspaced short palindromic repeat) is an adaptive immune system that provides protection against mobile genetic elements (viruses, transposable elements and conjugative plasmids). CRISPR clusters contain sequences complementary to antecedent mobile elements and target invading nucleic acids. CRISPR clusters are transcribed and processed into CRISPR RNA (crRNA).</text>
</comment>
<protein>
    <recommendedName>
        <fullName evidence="10">CRISPR-associated exonuclease Cas4</fullName>
        <ecNumber evidence="10">3.1.12.1</ecNumber>
    </recommendedName>
</protein>
<evidence type="ECO:0000313" key="12">
    <source>
        <dbReference type="EMBL" id="ABU81650.1"/>
    </source>
</evidence>
<dbReference type="GO" id="GO:0051607">
    <property type="term" value="P:defense response to virus"/>
    <property type="evidence" value="ECO:0007669"/>
    <property type="project" value="UniProtKB-KW"/>
</dbReference>
<evidence type="ECO:0000256" key="5">
    <source>
        <dbReference type="ARBA" id="ARBA00022839"/>
    </source>
</evidence>
<comment type="cofactor">
    <cofactor evidence="10">
        <name>iron-sulfur cluster</name>
        <dbReference type="ChEBI" id="CHEBI:30408"/>
    </cofactor>
</comment>
<dbReference type="InterPro" id="IPR013343">
    <property type="entry name" value="CRISPR-assoc_prot_Cas4"/>
</dbReference>
<comment type="cofactor">
    <cofactor evidence="1">
        <name>Mn(2+)</name>
        <dbReference type="ChEBI" id="CHEBI:29035"/>
    </cofactor>
</comment>
<dbReference type="NCBIfam" id="TIGR00372">
    <property type="entry name" value="cas4"/>
    <property type="match status" value="1"/>
</dbReference>
<keyword evidence="7 10" id="KW-0411">Iron-sulfur</keyword>
<keyword evidence="3 10" id="KW-0479">Metal-binding</keyword>
<accession>A8A9P8</accession>
<evidence type="ECO:0000256" key="10">
    <source>
        <dbReference type="RuleBase" id="RU365022"/>
    </source>
</evidence>
<keyword evidence="4 10" id="KW-0378">Hydrolase</keyword>
<dbReference type="Pfam" id="PF01930">
    <property type="entry name" value="Cas_Cas4"/>
    <property type="match status" value="1"/>
</dbReference>
<evidence type="ECO:0000256" key="2">
    <source>
        <dbReference type="ARBA" id="ARBA00022722"/>
    </source>
</evidence>
<comment type="cofactor">
    <cofactor evidence="10">
        <name>Mg(2+)</name>
        <dbReference type="ChEBI" id="CHEBI:18420"/>
    </cofactor>
    <cofactor evidence="10">
        <name>Mn(2+)</name>
        <dbReference type="ChEBI" id="CHEBI:29035"/>
    </cofactor>
    <text evidence="10">Mg(2+) or Mn(2+) required for ssDNA cleavage activity.</text>
</comment>
<dbReference type="HOGENOM" id="CLU_1237872_0_0_2"/>
<evidence type="ECO:0000259" key="11">
    <source>
        <dbReference type="Pfam" id="PF01930"/>
    </source>
</evidence>